<feature type="binding site" evidence="10">
    <location>
        <position position="94"/>
    </location>
    <ligand>
        <name>Zn(2+)</name>
        <dbReference type="ChEBI" id="CHEBI:29105"/>
        <note>ligand shared between dimeric partners</note>
    </ligand>
</feature>
<evidence type="ECO:0000256" key="8">
    <source>
        <dbReference type="ARBA" id="ARBA00022842"/>
    </source>
</evidence>
<comment type="catalytic activity">
    <reaction evidence="1 10">
        <text>1-(5-phospho-beta-D-ribosyl)-5'-AMP + H2O = 1-(5-phospho-beta-D-ribosyl)-5-[(5-phospho-beta-D-ribosylamino)methylideneamino]imidazole-4-carboxamide</text>
        <dbReference type="Rhea" id="RHEA:20049"/>
        <dbReference type="ChEBI" id="CHEBI:15377"/>
        <dbReference type="ChEBI" id="CHEBI:58435"/>
        <dbReference type="ChEBI" id="CHEBI:59457"/>
        <dbReference type="EC" id="3.5.4.19"/>
    </reaction>
</comment>
<dbReference type="InterPro" id="IPR002496">
    <property type="entry name" value="PRib_AMP_CycHydrolase_dom"/>
</dbReference>
<dbReference type="InterPro" id="IPR038019">
    <property type="entry name" value="PRib_AMP_CycHydrolase_sf"/>
</dbReference>
<evidence type="ECO:0000256" key="10">
    <source>
        <dbReference type="HAMAP-Rule" id="MF_01021"/>
    </source>
</evidence>
<dbReference type="Gene3D" id="3.10.20.810">
    <property type="entry name" value="Phosphoribosyl-AMP cyclohydrolase"/>
    <property type="match status" value="1"/>
</dbReference>
<keyword evidence="8 10" id="KW-0460">Magnesium</keyword>
<dbReference type="RefSeq" id="WP_372435285.1">
    <property type="nucleotide sequence ID" value="NZ_BAABKQ010000001.1"/>
</dbReference>
<evidence type="ECO:0000256" key="4">
    <source>
        <dbReference type="ARBA" id="ARBA00022605"/>
    </source>
</evidence>
<evidence type="ECO:0000313" key="12">
    <source>
        <dbReference type="EMBL" id="GAA4817432.1"/>
    </source>
</evidence>
<accession>A0ABP9CRV5</accession>
<keyword evidence="13" id="KW-1185">Reference proteome</keyword>
<comment type="cofactor">
    <cofactor evidence="10">
        <name>Mg(2+)</name>
        <dbReference type="ChEBI" id="CHEBI:18420"/>
    </cofactor>
    <text evidence="10">Binds 1 Mg(2+) ion per subunit.</text>
</comment>
<dbReference type="NCBIfam" id="NF000768">
    <property type="entry name" value="PRK00051.1"/>
    <property type="match status" value="1"/>
</dbReference>
<feature type="binding site" evidence="10">
    <location>
        <position position="97"/>
    </location>
    <ligand>
        <name>Mg(2+)</name>
        <dbReference type="ChEBI" id="CHEBI:18420"/>
    </ligand>
</feature>
<feature type="binding site" evidence="10">
    <location>
        <position position="117"/>
    </location>
    <ligand>
        <name>Zn(2+)</name>
        <dbReference type="ChEBI" id="CHEBI:29105"/>
        <note>ligand shared between dimeric partners</note>
    </ligand>
</feature>
<keyword evidence="6 10" id="KW-0378">Hydrolase</keyword>
<comment type="subcellular location">
    <subcellularLocation>
        <location evidence="10">Cytoplasm</location>
    </subcellularLocation>
</comment>
<dbReference type="HAMAP" id="MF_01021">
    <property type="entry name" value="HisI"/>
    <property type="match status" value="1"/>
</dbReference>
<evidence type="ECO:0000256" key="7">
    <source>
        <dbReference type="ARBA" id="ARBA00022833"/>
    </source>
</evidence>
<name>A0ABP9CRV5_9ACTN</name>
<organism evidence="12 13">
    <name type="scientific">Tomitella cavernea</name>
    <dbReference type="NCBI Taxonomy" id="1387982"/>
    <lineage>
        <taxon>Bacteria</taxon>
        <taxon>Bacillati</taxon>
        <taxon>Actinomycetota</taxon>
        <taxon>Actinomycetes</taxon>
        <taxon>Mycobacteriales</taxon>
        <taxon>Tomitella</taxon>
    </lineage>
</organism>
<dbReference type="Pfam" id="PF01502">
    <property type="entry name" value="PRA-CH"/>
    <property type="match status" value="1"/>
</dbReference>
<comment type="similarity">
    <text evidence="10">Belongs to the PRA-CH family.</text>
</comment>
<protein>
    <recommendedName>
        <fullName evidence="10">Phosphoribosyl-AMP cyclohydrolase</fullName>
        <shortName evidence="10">PRA-CH</shortName>
        <ecNumber evidence="10">3.5.4.19</ecNumber>
    </recommendedName>
</protein>
<comment type="function">
    <text evidence="10">Catalyzes the hydrolysis of the adenine ring of phosphoribosyl-AMP.</text>
</comment>
<reference evidence="13" key="1">
    <citation type="journal article" date="2019" name="Int. J. Syst. Evol. Microbiol.">
        <title>The Global Catalogue of Microorganisms (GCM) 10K type strain sequencing project: providing services to taxonomists for standard genome sequencing and annotation.</title>
        <authorList>
            <consortium name="The Broad Institute Genomics Platform"/>
            <consortium name="The Broad Institute Genome Sequencing Center for Infectious Disease"/>
            <person name="Wu L."/>
            <person name="Ma J."/>
        </authorList>
    </citation>
    <scope>NUCLEOTIDE SEQUENCE [LARGE SCALE GENOMIC DNA]</scope>
    <source>
        <strain evidence="13">JCM 18542</strain>
    </source>
</reference>
<comment type="subunit">
    <text evidence="10">Homodimer.</text>
</comment>
<evidence type="ECO:0000256" key="9">
    <source>
        <dbReference type="ARBA" id="ARBA00023102"/>
    </source>
</evidence>
<evidence type="ECO:0000259" key="11">
    <source>
        <dbReference type="Pfam" id="PF01502"/>
    </source>
</evidence>
<gene>
    <name evidence="10 12" type="primary">hisI</name>
    <name evidence="12" type="ORF">GCM10023353_25170</name>
</gene>
<keyword evidence="7 10" id="KW-0862">Zinc</keyword>
<feature type="binding site" evidence="10">
    <location>
        <position position="110"/>
    </location>
    <ligand>
        <name>Zn(2+)</name>
        <dbReference type="ChEBI" id="CHEBI:29105"/>
        <note>ligand shared between dimeric partners</note>
    </ligand>
</feature>
<keyword evidence="9 10" id="KW-0368">Histidine biosynthesis</keyword>
<dbReference type="EC" id="3.5.4.19" evidence="10"/>
<evidence type="ECO:0000256" key="2">
    <source>
        <dbReference type="ARBA" id="ARBA00005169"/>
    </source>
</evidence>
<feature type="domain" description="Phosphoribosyl-AMP cyclohydrolase" evidence="11">
    <location>
        <begin position="46"/>
        <end position="118"/>
    </location>
</feature>
<evidence type="ECO:0000256" key="5">
    <source>
        <dbReference type="ARBA" id="ARBA00022723"/>
    </source>
</evidence>
<evidence type="ECO:0000256" key="6">
    <source>
        <dbReference type="ARBA" id="ARBA00022801"/>
    </source>
</evidence>
<evidence type="ECO:0000313" key="13">
    <source>
        <dbReference type="Proteomes" id="UP001500839"/>
    </source>
</evidence>
<dbReference type="InterPro" id="IPR026660">
    <property type="entry name" value="PRA-CH"/>
</dbReference>
<proteinExistence type="inferred from homology"/>
<dbReference type="Proteomes" id="UP001500839">
    <property type="component" value="Unassembled WGS sequence"/>
</dbReference>
<comment type="caution">
    <text evidence="12">The sequence shown here is derived from an EMBL/GenBank/DDBJ whole genome shotgun (WGS) entry which is preliminary data.</text>
</comment>
<keyword evidence="3 10" id="KW-0963">Cytoplasm</keyword>
<dbReference type="PANTHER" id="PTHR42945">
    <property type="entry name" value="HISTIDINE BIOSYNTHESIS BIFUNCTIONAL PROTEIN"/>
    <property type="match status" value="1"/>
</dbReference>
<keyword evidence="4 10" id="KW-0028">Amino-acid biosynthesis</keyword>
<evidence type="ECO:0000256" key="1">
    <source>
        <dbReference type="ARBA" id="ARBA00000024"/>
    </source>
</evidence>
<comment type="cofactor">
    <cofactor evidence="10">
        <name>Zn(2+)</name>
        <dbReference type="ChEBI" id="CHEBI:29105"/>
    </cofactor>
    <text evidence="10">Binds 1 zinc ion per subunit.</text>
</comment>
<dbReference type="SUPFAM" id="SSF141734">
    <property type="entry name" value="HisI-like"/>
    <property type="match status" value="1"/>
</dbReference>
<dbReference type="PANTHER" id="PTHR42945:SF11">
    <property type="entry name" value="PHOSPHORIBOSYL-AMP CYCLOHYDROLASE"/>
    <property type="match status" value="1"/>
</dbReference>
<comment type="pathway">
    <text evidence="2 10">Amino-acid biosynthesis; L-histidine biosynthesis; L-histidine from 5-phospho-alpha-D-ribose 1-diphosphate: step 3/9.</text>
</comment>
<feature type="binding site" evidence="10">
    <location>
        <position position="93"/>
    </location>
    <ligand>
        <name>Mg(2+)</name>
        <dbReference type="ChEBI" id="CHEBI:18420"/>
    </ligand>
</feature>
<dbReference type="EMBL" id="BAABKQ010000001">
    <property type="protein sequence ID" value="GAA4817432.1"/>
    <property type="molecule type" value="Genomic_DNA"/>
</dbReference>
<sequence>MSDSDEAARDPLESALDPKVAARLKRTDDGLVCVVVQEHSTGDVLMVAWMDDEALARTLATRKATYWSRSRQEYWVKGETSGHTQHVHEVRLDCDGDTLLMTVDQTGGACHTGDHTCFDADLLLPDA</sequence>
<evidence type="ECO:0000256" key="3">
    <source>
        <dbReference type="ARBA" id="ARBA00022490"/>
    </source>
</evidence>
<feature type="binding site" evidence="10">
    <location>
        <position position="95"/>
    </location>
    <ligand>
        <name>Mg(2+)</name>
        <dbReference type="ChEBI" id="CHEBI:18420"/>
    </ligand>
</feature>
<keyword evidence="5 10" id="KW-0479">Metal-binding</keyword>